<sequence>MNSGDLGLQVSAHRFVVRRLEAALLHRDPHRGGGLLWAPRMALMFGCVLTTIAVAGCAIVAVLRPQPQLSNTQIAMARESGALYVRVGDTWHPVLNLASARLITATNASPRPVRQADLRHAKRGPLLGIPGAPQLVGQSLAVDESKWTICDSDHAASTIVVVGPTAESSVRRLAAEQSVLVAAGPGAPTYLLVGGHRAVADLTDPAVVRALRLEGATPRRVSKSLLDALPEAPSLTVPRIKHAGRRGVAGLARFTVGNVLRITRSEGDEFYVVLEAGLQRIGRVTADLLRFSDSHGSPDVITVAPDVIRAAPIVTTLPGPALPDAAPTPLDDHDATLCVGWNTGRSGHPDTALLAGDGLPVPDGQAAVTMAQADGPGPALDGIYLPHGRNAYVISHSLSGDGARAGWRYLVTETGVRFPIHDDDAAHDLGLADAVPAPWPMLATLPSGPELSRTTASVAHDAVWAGPAPAP</sequence>
<name>A0A447GAK0_9MYCO</name>
<comment type="subcellular location">
    <subcellularLocation>
        <location evidence="1">Cell membrane</location>
        <topology evidence="1">Single-pass membrane protein</topology>
    </subcellularLocation>
</comment>
<dbReference type="RefSeq" id="WP_158015574.1">
    <property type="nucleotide sequence ID" value="NZ_CBCSKE010000004.1"/>
</dbReference>
<protein>
    <submittedName>
        <fullName evidence="11">Type VII secretion system protein eccB1</fullName>
    </submittedName>
</protein>
<evidence type="ECO:0000256" key="3">
    <source>
        <dbReference type="ARBA" id="ARBA00022475"/>
    </source>
</evidence>
<dbReference type="PANTHER" id="PTHR40765:SF2">
    <property type="entry name" value="ESX-2 SECRETION SYSTEM ATPASE ECCB2"/>
    <property type="match status" value="1"/>
</dbReference>
<gene>
    <name evidence="11" type="primary">eccB1_3</name>
    <name evidence="11" type="ORF">MB901379_00961</name>
</gene>
<dbReference type="OrthoDB" id="3847604at2"/>
<proteinExistence type="inferred from homology"/>
<dbReference type="GO" id="GO:0005886">
    <property type="term" value="C:plasma membrane"/>
    <property type="evidence" value="ECO:0007669"/>
    <property type="project" value="UniProtKB-SubCell"/>
</dbReference>
<keyword evidence="12" id="KW-1185">Reference proteome</keyword>
<dbReference type="GO" id="GO:0016787">
    <property type="term" value="F:hydrolase activity"/>
    <property type="evidence" value="ECO:0007669"/>
    <property type="project" value="UniProtKB-KW"/>
</dbReference>
<dbReference type="InterPro" id="IPR044857">
    <property type="entry name" value="T7SS_EccB_R1"/>
</dbReference>
<feature type="transmembrane region" description="Helical" evidence="10">
    <location>
        <begin position="41"/>
        <end position="63"/>
    </location>
</feature>
<evidence type="ECO:0000256" key="9">
    <source>
        <dbReference type="ARBA" id="ARBA00023136"/>
    </source>
</evidence>
<keyword evidence="9 10" id="KW-0472">Membrane</keyword>
<dbReference type="GO" id="GO:0005576">
    <property type="term" value="C:extracellular region"/>
    <property type="evidence" value="ECO:0007669"/>
    <property type="project" value="TreeGrafter"/>
</dbReference>
<evidence type="ECO:0000256" key="5">
    <source>
        <dbReference type="ARBA" id="ARBA00022741"/>
    </source>
</evidence>
<evidence type="ECO:0000256" key="8">
    <source>
        <dbReference type="ARBA" id="ARBA00022989"/>
    </source>
</evidence>
<evidence type="ECO:0000256" key="2">
    <source>
        <dbReference type="ARBA" id="ARBA00008149"/>
    </source>
</evidence>
<dbReference type="Gene3D" id="3.30.2390.20">
    <property type="entry name" value="Type VII secretion system EccB, repeat 1 domain"/>
    <property type="match status" value="1"/>
</dbReference>
<dbReference type="Gene3D" id="2.40.50.910">
    <property type="entry name" value="Type VII secretion system EccB, repeat 3 domain"/>
    <property type="match status" value="1"/>
</dbReference>
<evidence type="ECO:0000256" key="1">
    <source>
        <dbReference type="ARBA" id="ARBA00004162"/>
    </source>
</evidence>
<evidence type="ECO:0000313" key="12">
    <source>
        <dbReference type="Proteomes" id="UP000269998"/>
    </source>
</evidence>
<dbReference type="Proteomes" id="UP000269998">
    <property type="component" value="Chromosome"/>
</dbReference>
<evidence type="ECO:0000256" key="7">
    <source>
        <dbReference type="ARBA" id="ARBA00022840"/>
    </source>
</evidence>
<keyword evidence="3" id="KW-1003">Cell membrane</keyword>
<dbReference type="NCBIfam" id="TIGR03919">
    <property type="entry name" value="T7SS_EccB"/>
    <property type="match status" value="1"/>
</dbReference>
<dbReference type="Pfam" id="PF05108">
    <property type="entry name" value="T7SS_ESX1_EccB"/>
    <property type="match status" value="1"/>
</dbReference>
<dbReference type="GO" id="GO:0005524">
    <property type="term" value="F:ATP binding"/>
    <property type="evidence" value="ECO:0007669"/>
    <property type="project" value="UniProtKB-KW"/>
</dbReference>
<dbReference type="InterPro" id="IPR042485">
    <property type="entry name" value="T7SS_EccB_R3"/>
</dbReference>
<evidence type="ECO:0000256" key="4">
    <source>
        <dbReference type="ARBA" id="ARBA00022692"/>
    </source>
</evidence>
<evidence type="ECO:0000256" key="10">
    <source>
        <dbReference type="SAM" id="Phobius"/>
    </source>
</evidence>
<evidence type="ECO:0000256" key="6">
    <source>
        <dbReference type="ARBA" id="ARBA00022801"/>
    </source>
</evidence>
<dbReference type="InterPro" id="IPR007795">
    <property type="entry name" value="T7SS_EccB"/>
</dbReference>
<evidence type="ECO:0000313" key="11">
    <source>
        <dbReference type="EMBL" id="VDM87422.1"/>
    </source>
</evidence>
<keyword evidence="6" id="KW-0378">Hydrolase</keyword>
<dbReference type="KEGG" id="mbai:MB901379_00961"/>
<dbReference type="AlphaFoldDB" id="A0A447GAK0"/>
<comment type="similarity">
    <text evidence="2">Belongs to the EccB family.</text>
</comment>
<dbReference type="PANTHER" id="PTHR40765">
    <property type="entry name" value="ESX-2 SECRETION SYSTEM ATPASE ECCB2"/>
    <property type="match status" value="1"/>
</dbReference>
<keyword evidence="5" id="KW-0547">Nucleotide-binding</keyword>
<keyword evidence="4 10" id="KW-0812">Transmembrane</keyword>
<reference evidence="12" key="1">
    <citation type="submission" date="2018-02" db="EMBL/GenBank/DDBJ databases">
        <authorList>
            <person name="Seth-Smith MB H."/>
            <person name="Seth-Smith H."/>
        </authorList>
    </citation>
    <scope>NUCLEOTIDE SEQUENCE [LARGE SCALE GENOMIC DNA]</scope>
</reference>
<organism evidence="11 12">
    <name type="scientific">Mycobacterium basiliense</name>
    <dbReference type="NCBI Taxonomy" id="2094119"/>
    <lineage>
        <taxon>Bacteria</taxon>
        <taxon>Bacillati</taxon>
        <taxon>Actinomycetota</taxon>
        <taxon>Actinomycetes</taxon>
        <taxon>Mycobacteriales</taxon>
        <taxon>Mycobacteriaceae</taxon>
        <taxon>Mycobacterium</taxon>
    </lineage>
</organism>
<dbReference type="EMBL" id="LR130759">
    <property type="protein sequence ID" value="VDM87422.1"/>
    <property type="molecule type" value="Genomic_DNA"/>
</dbReference>
<keyword evidence="7" id="KW-0067">ATP-binding</keyword>
<keyword evidence="8 10" id="KW-1133">Transmembrane helix</keyword>
<accession>A0A447GAK0</accession>